<reference evidence="4" key="1">
    <citation type="journal article" date="2022" name="bioRxiv">
        <title>Genomics of Preaxostyla Flagellates Illuminates Evolutionary Transitions and the Path Towards Mitochondrial Loss.</title>
        <authorList>
            <person name="Novak L.V.F."/>
            <person name="Treitli S.C."/>
            <person name="Pyrih J."/>
            <person name="Halakuc P."/>
            <person name="Pipaliya S.V."/>
            <person name="Vacek V."/>
            <person name="Brzon O."/>
            <person name="Soukal P."/>
            <person name="Eme L."/>
            <person name="Dacks J.B."/>
            <person name="Karnkowska A."/>
            <person name="Elias M."/>
            <person name="Hampl V."/>
        </authorList>
    </citation>
    <scope>NUCLEOTIDE SEQUENCE</scope>
    <source>
        <strain evidence="4">RCP-MX</strain>
    </source>
</reference>
<dbReference type="EMBL" id="JAPMOS010000012">
    <property type="protein sequence ID" value="KAJ4460599.1"/>
    <property type="molecule type" value="Genomic_DNA"/>
</dbReference>
<dbReference type="PRINTS" id="PR00405">
    <property type="entry name" value="REVINTRACTNG"/>
</dbReference>
<dbReference type="Gene3D" id="1.10.220.150">
    <property type="entry name" value="Arf GTPase activating protein"/>
    <property type="match status" value="1"/>
</dbReference>
<accession>A0ABQ8UN43</accession>
<dbReference type="SMART" id="SM00105">
    <property type="entry name" value="ArfGap"/>
    <property type="match status" value="1"/>
</dbReference>
<feature type="region of interest" description="Disordered" evidence="2">
    <location>
        <begin position="214"/>
        <end position="251"/>
    </location>
</feature>
<keyword evidence="5" id="KW-1185">Reference proteome</keyword>
<keyword evidence="1" id="KW-0479">Metal-binding</keyword>
<dbReference type="InterPro" id="IPR038508">
    <property type="entry name" value="ArfGAP_dom_sf"/>
</dbReference>
<feature type="compositionally biased region" description="Low complexity" evidence="2">
    <location>
        <begin position="165"/>
        <end position="174"/>
    </location>
</feature>
<keyword evidence="1" id="KW-0862">Zinc</keyword>
<dbReference type="SUPFAM" id="SSF57863">
    <property type="entry name" value="ArfGap/RecO-like zinc finger"/>
    <property type="match status" value="1"/>
</dbReference>
<proteinExistence type="predicted"/>
<dbReference type="CDD" id="cd08204">
    <property type="entry name" value="ArfGap"/>
    <property type="match status" value="1"/>
</dbReference>
<sequence length="251" mass="27017">MSRQELDKKHERILEEQLRLPGNLTCADCGAKAPRWTSTNLGIYICMRCSAIHRHFGTAISKVKSVSLDTWSPEQVRFMVEHGNARVNAIMEANLPPGFRRPTDDGPAPQPAPQSSPEPDLIQLDKPSTRPTPPMAAFDIHQELRNALTASARNSPPSTSPPASPALSSPASSAQDVKGSILGLFSQPAPPQFGSPYGGFGSFGVPPMYPSQAPSPMPMGLPQPMPMGYGQQPPTQQFGAMSMGSWFPTSR</sequence>
<feature type="compositionally biased region" description="Pro residues" evidence="2">
    <location>
        <begin position="214"/>
        <end position="225"/>
    </location>
</feature>
<feature type="compositionally biased region" description="Low complexity" evidence="2">
    <location>
        <begin position="226"/>
        <end position="237"/>
    </location>
</feature>
<dbReference type="InterPro" id="IPR037278">
    <property type="entry name" value="ARFGAP/RecO"/>
</dbReference>
<organism evidence="4 5">
    <name type="scientific">Paratrimastix pyriformis</name>
    <dbReference type="NCBI Taxonomy" id="342808"/>
    <lineage>
        <taxon>Eukaryota</taxon>
        <taxon>Metamonada</taxon>
        <taxon>Preaxostyla</taxon>
        <taxon>Paratrimastigidae</taxon>
        <taxon>Paratrimastix</taxon>
    </lineage>
</organism>
<name>A0ABQ8UN43_9EUKA</name>
<evidence type="ECO:0000313" key="5">
    <source>
        <dbReference type="Proteomes" id="UP001141327"/>
    </source>
</evidence>
<evidence type="ECO:0000313" key="4">
    <source>
        <dbReference type="EMBL" id="KAJ4460599.1"/>
    </source>
</evidence>
<dbReference type="PROSITE" id="PS50115">
    <property type="entry name" value="ARFGAP"/>
    <property type="match status" value="1"/>
</dbReference>
<dbReference type="PANTHER" id="PTHR46419:SF3">
    <property type="entry name" value="ADP-RIBOSYLATION FACTOR GTPASE-ACTIVATING PROTEIN AGD15-RELATED"/>
    <property type="match status" value="1"/>
</dbReference>
<evidence type="ECO:0000256" key="2">
    <source>
        <dbReference type="SAM" id="MobiDB-lite"/>
    </source>
</evidence>
<dbReference type="PANTHER" id="PTHR46419">
    <property type="entry name" value="ADP-RIBOSYLATION FACTOR GTPASE-ACTIVATING PROTEIN AGD5"/>
    <property type="match status" value="1"/>
</dbReference>
<feature type="domain" description="Arf-GAP" evidence="3">
    <location>
        <begin position="11"/>
        <end position="95"/>
    </location>
</feature>
<dbReference type="InterPro" id="IPR044520">
    <property type="entry name" value="ARF_GAP_AGD5/15"/>
</dbReference>
<keyword evidence="1" id="KW-0863">Zinc-finger</keyword>
<evidence type="ECO:0000259" key="3">
    <source>
        <dbReference type="PROSITE" id="PS50115"/>
    </source>
</evidence>
<dbReference type="Pfam" id="PF01412">
    <property type="entry name" value="ArfGap"/>
    <property type="match status" value="1"/>
</dbReference>
<protein>
    <submittedName>
        <fullName evidence="4">ARF GTPase activator</fullName>
    </submittedName>
</protein>
<dbReference type="Proteomes" id="UP001141327">
    <property type="component" value="Unassembled WGS sequence"/>
</dbReference>
<comment type="caution">
    <text evidence="4">The sequence shown here is derived from an EMBL/GenBank/DDBJ whole genome shotgun (WGS) entry which is preliminary data.</text>
</comment>
<feature type="region of interest" description="Disordered" evidence="2">
    <location>
        <begin position="150"/>
        <end position="175"/>
    </location>
</feature>
<evidence type="ECO:0000256" key="1">
    <source>
        <dbReference type="PROSITE-ProRule" id="PRU00288"/>
    </source>
</evidence>
<gene>
    <name evidence="4" type="ORF">PAPYR_3241</name>
</gene>
<dbReference type="InterPro" id="IPR001164">
    <property type="entry name" value="ArfGAP_dom"/>
</dbReference>
<feature type="region of interest" description="Disordered" evidence="2">
    <location>
        <begin position="95"/>
        <end position="135"/>
    </location>
</feature>